<evidence type="ECO:0000256" key="2">
    <source>
        <dbReference type="ARBA" id="ARBA00022908"/>
    </source>
</evidence>
<dbReference type="InterPro" id="IPR011010">
    <property type="entry name" value="DNA_brk_join_enz"/>
</dbReference>
<dbReference type="InterPro" id="IPR004107">
    <property type="entry name" value="Integrase_SAM-like_N"/>
</dbReference>
<feature type="domain" description="Core-binding (CB)" evidence="7">
    <location>
        <begin position="1"/>
        <end position="88"/>
    </location>
</feature>
<comment type="caution">
    <text evidence="8">The sequence shown here is derived from an EMBL/GenBank/DDBJ whole genome shotgun (WGS) entry which is preliminary data.</text>
</comment>
<keyword evidence="2" id="KW-0229">DNA integration</keyword>
<dbReference type="InterPro" id="IPR010998">
    <property type="entry name" value="Integrase_recombinase_N"/>
</dbReference>
<accession>A0AAW8TB81</accession>
<dbReference type="Gene3D" id="1.10.150.130">
    <property type="match status" value="1"/>
</dbReference>
<dbReference type="Proteomes" id="UP001254770">
    <property type="component" value="Unassembled WGS sequence"/>
</dbReference>
<dbReference type="PROSITE" id="PS51898">
    <property type="entry name" value="TYR_RECOMBINASE"/>
    <property type="match status" value="1"/>
</dbReference>
<evidence type="ECO:0000256" key="5">
    <source>
        <dbReference type="PROSITE-ProRule" id="PRU01248"/>
    </source>
</evidence>
<dbReference type="Pfam" id="PF02899">
    <property type="entry name" value="Phage_int_SAM_1"/>
    <property type="match status" value="1"/>
</dbReference>
<dbReference type="PANTHER" id="PTHR30349:SF41">
    <property type="entry name" value="INTEGRASE_RECOMBINASE PROTEIN MJ0367-RELATED"/>
    <property type="match status" value="1"/>
</dbReference>
<dbReference type="InterPro" id="IPR013762">
    <property type="entry name" value="Integrase-like_cat_sf"/>
</dbReference>
<name>A0AAW8TB81_9ENTE</name>
<evidence type="ECO:0000259" key="7">
    <source>
        <dbReference type="PROSITE" id="PS51900"/>
    </source>
</evidence>
<dbReference type="PANTHER" id="PTHR30349">
    <property type="entry name" value="PHAGE INTEGRASE-RELATED"/>
    <property type="match status" value="1"/>
</dbReference>
<dbReference type="InterPro" id="IPR044068">
    <property type="entry name" value="CB"/>
</dbReference>
<dbReference type="InterPro" id="IPR050090">
    <property type="entry name" value="Tyrosine_recombinase_XerCD"/>
</dbReference>
<evidence type="ECO:0000259" key="6">
    <source>
        <dbReference type="PROSITE" id="PS51898"/>
    </source>
</evidence>
<dbReference type="RefSeq" id="WP_252703998.1">
    <property type="nucleotide sequence ID" value="NZ_JARPXG010000011.1"/>
</dbReference>
<dbReference type="AlphaFoldDB" id="A0AAW8TB81"/>
<reference evidence="8" key="1">
    <citation type="submission" date="2023-03" db="EMBL/GenBank/DDBJ databases">
        <authorList>
            <person name="Shen W."/>
            <person name="Cai J."/>
        </authorList>
    </citation>
    <scope>NUCLEOTIDE SEQUENCE</scope>
    <source>
        <strain evidence="8">Y15</strain>
    </source>
</reference>
<feature type="domain" description="Tyr recombinase" evidence="6">
    <location>
        <begin position="109"/>
        <end position="302"/>
    </location>
</feature>
<dbReference type="GO" id="GO:0006310">
    <property type="term" value="P:DNA recombination"/>
    <property type="evidence" value="ECO:0007669"/>
    <property type="project" value="UniProtKB-KW"/>
</dbReference>
<dbReference type="InterPro" id="IPR002104">
    <property type="entry name" value="Integrase_catalytic"/>
</dbReference>
<dbReference type="GO" id="GO:0003677">
    <property type="term" value="F:DNA binding"/>
    <property type="evidence" value="ECO:0007669"/>
    <property type="project" value="UniProtKB-UniRule"/>
</dbReference>
<proteinExistence type="inferred from homology"/>
<dbReference type="Gene3D" id="1.10.443.10">
    <property type="entry name" value="Intergrase catalytic core"/>
    <property type="match status" value="1"/>
</dbReference>
<dbReference type="SUPFAM" id="SSF56349">
    <property type="entry name" value="DNA breaking-rejoining enzymes"/>
    <property type="match status" value="1"/>
</dbReference>
<evidence type="ECO:0000256" key="4">
    <source>
        <dbReference type="ARBA" id="ARBA00023172"/>
    </source>
</evidence>
<evidence type="ECO:0000256" key="3">
    <source>
        <dbReference type="ARBA" id="ARBA00023125"/>
    </source>
</evidence>
<organism evidence="8 9">
    <name type="scientific">Enterococcus raffinosus</name>
    <dbReference type="NCBI Taxonomy" id="71452"/>
    <lineage>
        <taxon>Bacteria</taxon>
        <taxon>Bacillati</taxon>
        <taxon>Bacillota</taxon>
        <taxon>Bacilli</taxon>
        <taxon>Lactobacillales</taxon>
        <taxon>Enterococcaceae</taxon>
        <taxon>Enterococcus</taxon>
    </lineage>
</organism>
<keyword evidence="3 5" id="KW-0238">DNA-binding</keyword>
<evidence type="ECO:0000256" key="1">
    <source>
        <dbReference type="ARBA" id="ARBA00008857"/>
    </source>
</evidence>
<protein>
    <submittedName>
        <fullName evidence="8">Tyrosine-type recombinase/integrase</fullName>
    </submittedName>
</protein>
<dbReference type="Pfam" id="PF00589">
    <property type="entry name" value="Phage_integrase"/>
    <property type="match status" value="1"/>
</dbReference>
<sequence>MHYERLVKEYLLELKLENYSKRTIESYEQHHRKFIDYYRKEFGSPIIIEDVSKVHYKRFISYLLDCQLKSSYINTILKTHKVFWNYLVAEKLVKVSPLETIRLLKEIKPLLTTFNDKEVKDMLNVWKFDTYLGARNKCIIALLADTGIRVSELLNLKDTDLAENYIRILGKGNKWRVVPISSELNYFITRYRRIRDKHFYTLRNYHGKTRKLDEQLFLGKTGRKIKTVTNIELILKETGKRAGVRGTVRCSPHTLRHYWTVKNLQMGQDIFTISKMLGHSKLDTTKIYISSITDEQLVDKAVKTSPLSSIM</sequence>
<keyword evidence="4" id="KW-0233">DNA recombination</keyword>
<dbReference type="PROSITE" id="PS51900">
    <property type="entry name" value="CB"/>
    <property type="match status" value="1"/>
</dbReference>
<dbReference type="EMBL" id="JARPXL010000016">
    <property type="protein sequence ID" value="MDT2545631.1"/>
    <property type="molecule type" value="Genomic_DNA"/>
</dbReference>
<comment type="similarity">
    <text evidence="1">Belongs to the 'phage' integrase family.</text>
</comment>
<gene>
    <name evidence="8" type="ORF">P7D69_14875</name>
</gene>
<evidence type="ECO:0000313" key="8">
    <source>
        <dbReference type="EMBL" id="MDT2545631.1"/>
    </source>
</evidence>
<dbReference type="GO" id="GO:0015074">
    <property type="term" value="P:DNA integration"/>
    <property type="evidence" value="ECO:0007669"/>
    <property type="project" value="InterPro"/>
</dbReference>
<evidence type="ECO:0000313" key="9">
    <source>
        <dbReference type="Proteomes" id="UP001254770"/>
    </source>
</evidence>